<accession>A0ACB7IQZ3</accession>
<comment type="caution">
    <text evidence="1">The sequence shown here is derived from an EMBL/GenBank/DDBJ whole genome shotgun (WGS) entry which is preliminary data.</text>
</comment>
<dbReference type="EMBL" id="WQMT02000007">
    <property type="protein sequence ID" value="KAG9220535.1"/>
    <property type="molecule type" value="Genomic_DNA"/>
</dbReference>
<sequence length="569" mass="62358">MMSLLNPPRLPPKDARKAVNPIKAMRALTWTQQAIFWSGWFAWVADSFDFFCVSLTILRFVSPEMLQEQFGESTHAMTTAITLTLLLRPVGAFIVGLLADRFGRKWPLVGVLLVIAALQIITSFMTTFSRFLAVRSLYGIAMGGVWARRSWRRVARVSRVLLTAKIWYSEFPGPGTSAISVLCPSVLTVTKCELKLHILVIIASPSELYQNNDIIRVSSRLLNLLLVPNTPQTWRSIFWFGAGLSVLAASIRASLPEGAVFKRSREVARRENMTAVDKAVVFTHSLGRMFKDHWTLWVYGVVFISGLQFLAHSSQDLYTTFMQASKGFSASLANEANIIGEAGALIGGALGGYLSQFLGRKITVVFACVWSAAFIPLWMLPSSWGRLSIGAFFFQVGVNIAWGMLVRIFCVILGEVFTSIASGAIAIHLNELAPPAFRGAFTGTVHQMGNMASSASAQIIAGIRSLFIPSRLSNILQATAGITLRKQVNGVDQPDYGTIQAIMAALSCAMVIICTFFGPERHSAHFEDGRTAIEEGVAHKDRTSSYSGEGEGEKVTVEYIEHRSVAPDS</sequence>
<keyword evidence="2" id="KW-1185">Reference proteome</keyword>
<name>A0ACB7IQZ3_PLECO</name>
<gene>
    <name evidence="1" type="ORF">CCMSSC00406_0003991</name>
</gene>
<dbReference type="Proteomes" id="UP000824881">
    <property type="component" value="Unassembled WGS sequence"/>
</dbReference>
<evidence type="ECO:0000313" key="2">
    <source>
        <dbReference type="Proteomes" id="UP000824881"/>
    </source>
</evidence>
<protein>
    <submittedName>
        <fullName evidence="1">Uncharacterized protein</fullName>
    </submittedName>
</protein>
<organism evidence="1 2">
    <name type="scientific">Pleurotus cornucopiae</name>
    <name type="common">Cornucopia mushroom</name>
    <dbReference type="NCBI Taxonomy" id="5321"/>
    <lineage>
        <taxon>Eukaryota</taxon>
        <taxon>Fungi</taxon>
        <taxon>Dikarya</taxon>
        <taxon>Basidiomycota</taxon>
        <taxon>Agaricomycotina</taxon>
        <taxon>Agaricomycetes</taxon>
        <taxon>Agaricomycetidae</taxon>
        <taxon>Agaricales</taxon>
        <taxon>Pleurotineae</taxon>
        <taxon>Pleurotaceae</taxon>
        <taxon>Pleurotus</taxon>
    </lineage>
</organism>
<evidence type="ECO:0000313" key="1">
    <source>
        <dbReference type="EMBL" id="KAG9220535.1"/>
    </source>
</evidence>
<reference evidence="1 2" key="1">
    <citation type="journal article" date="2021" name="Appl. Environ. Microbiol.">
        <title>Genetic linkage and physical mapping for an oyster mushroom Pleurotus cornucopiae and QTL analysis for the trait cap color.</title>
        <authorList>
            <person name="Zhang Y."/>
            <person name="Gao W."/>
            <person name="Sonnenberg A."/>
            <person name="Chen Q."/>
            <person name="Zhang J."/>
            <person name="Huang C."/>
        </authorList>
    </citation>
    <scope>NUCLEOTIDE SEQUENCE [LARGE SCALE GENOMIC DNA]</scope>
    <source>
        <strain evidence="1">CCMSSC00406</strain>
    </source>
</reference>
<proteinExistence type="predicted"/>